<dbReference type="InterPro" id="IPR001810">
    <property type="entry name" value="F-box_dom"/>
</dbReference>
<accession>R0GHQ0</accession>
<dbReference type="eggNOG" id="ENOG502QTNJ">
    <property type="taxonomic scope" value="Eukaryota"/>
</dbReference>
<dbReference type="Proteomes" id="UP000029121">
    <property type="component" value="Unassembled WGS sequence"/>
</dbReference>
<evidence type="ECO:0000259" key="2">
    <source>
        <dbReference type="PROSITE" id="PS50181"/>
    </source>
</evidence>
<dbReference type="PANTHER" id="PTHR47602:SF2">
    <property type="entry name" value="F-BOX PROTEIN SKIP22"/>
    <property type="match status" value="1"/>
</dbReference>
<gene>
    <name evidence="3" type="ORF">CARUB_v10020430mg</name>
</gene>
<dbReference type="SUPFAM" id="SSF81383">
    <property type="entry name" value="F-box domain"/>
    <property type="match status" value="1"/>
</dbReference>
<dbReference type="EMBL" id="KB870806">
    <property type="protein sequence ID" value="EOA35261.1"/>
    <property type="molecule type" value="Genomic_DNA"/>
</dbReference>
<dbReference type="Pfam" id="PF12937">
    <property type="entry name" value="F-box-like"/>
    <property type="match status" value="1"/>
</dbReference>
<proteinExistence type="predicted"/>
<dbReference type="SMART" id="SM00256">
    <property type="entry name" value="FBOX"/>
    <property type="match status" value="1"/>
</dbReference>
<dbReference type="KEGG" id="crb:17895043"/>
<sequence length="391" mass="44000">MKKIHLRNLETNETITFEFSDECTLHDLQLKIKEPSPSSVRLSIHLNDELLEVSSQATLQSLGVKSGDIISYSLDSSDCSAVVPKSETNHQATEAAESGSVPRSQNEAEAEELGGMNLSGLKRLSEPLFLKKILMEKCGDTWELTTVVMTVHAVMLESGFVLFGPDLGLPFSFADVNEVSLKYTLPSSVIASGSEVVITLKFENLGDVEVYGYLNEEMLVDKVSVNKSSYMHAADLLMETSESDNEDTLRVHHREVRVWWRRIKDCIVTPLLVDLCYKLGLELPPCFVILPRELKHKILEQLHGVDIAALACVSTELRELTSSDNELWKQKCLEVCKDLVRGGNDEVNWKERFAGYWRQHGKFSMIRARAIESCFQITRIFGSFGRGRGYY</sequence>
<name>R0GHQ0_9BRAS</name>
<keyword evidence="4" id="KW-1185">Reference proteome</keyword>
<feature type="region of interest" description="Disordered" evidence="1">
    <location>
        <begin position="85"/>
        <end position="111"/>
    </location>
</feature>
<reference evidence="4" key="1">
    <citation type="journal article" date="2013" name="Nat. Genet.">
        <title>The Capsella rubella genome and the genomic consequences of rapid mating system evolution.</title>
        <authorList>
            <person name="Slotte T."/>
            <person name="Hazzouri K.M."/>
            <person name="Agren J.A."/>
            <person name="Koenig D."/>
            <person name="Maumus F."/>
            <person name="Guo Y.L."/>
            <person name="Steige K."/>
            <person name="Platts A.E."/>
            <person name="Escobar J.S."/>
            <person name="Newman L.K."/>
            <person name="Wang W."/>
            <person name="Mandakova T."/>
            <person name="Vello E."/>
            <person name="Smith L.M."/>
            <person name="Henz S.R."/>
            <person name="Steffen J."/>
            <person name="Takuno S."/>
            <person name="Brandvain Y."/>
            <person name="Coop G."/>
            <person name="Andolfatto P."/>
            <person name="Hu T.T."/>
            <person name="Blanchette M."/>
            <person name="Clark R.M."/>
            <person name="Quesneville H."/>
            <person name="Nordborg M."/>
            <person name="Gaut B.S."/>
            <person name="Lysak M.A."/>
            <person name="Jenkins J."/>
            <person name="Grimwood J."/>
            <person name="Chapman J."/>
            <person name="Prochnik S."/>
            <person name="Shu S."/>
            <person name="Rokhsar D."/>
            <person name="Schmutz J."/>
            <person name="Weigel D."/>
            <person name="Wright S.I."/>
        </authorList>
    </citation>
    <scope>NUCLEOTIDE SEQUENCE [LARGE SCALE GENOMIC DNA]</scope>
    <source>
        <strain evidence="4">cv. Monte Gargano</strain>
    </source>
</reference>
<evidence type="ECO:0000313" key="4">
    <source>
        <dbReference type="Proteomes" id="UP000029121"/>
    </source>
</evidence>
<organism evidence="3 4">
    <name type="scientific">Capsella rubella</name>
    <dbReference type="NCBI Taxonomy" id="81985"/>
    <lineage>
        <taxon>Eukaryota</taxon>
        <taxon>Viridiplantae</taxon>
        <taxon>Streptophyta</taxon>
        <taxon>Embryophyta</taxon>
        <taxon>Tracheophyta</taxon>
        <taxon>Spermatophyta</taxon>
        <taxon>Magnoliopsida</taxon>
        <taxon>eudicotyledons</taxon>
        <taxon>Gunneridae</taxon>
        <taxon>Pentapetalae</taxon>
        <taxon>rosids</taxon>
        <taxon>malvids</taxon>
        <taxon>Brassicales</taxon>
        <taxon>Brassicaceae</taxon>
        <taxon>Camelineae</taxon>
        <taxon>Capsella</taxon>
    </lineage>
</organism>
<dbReference type="Gene3D" id="3.40.1000.30">
    <property type="match status" value="1"/>
</dbReference>
<dbReference type="AlphaFoldDB" id="R0GHQ0"/>
<protein>
    <recommendedName>
        <fullName evidence="2">F-box domain-containing protein</fullName>
    </recommendedName>
</protein>
<dbReference type="OrthoDB" id="101791at2759"/>
<dbReference type="CDD" id="cd22165">
    <property type="entry name" value="F-box_AtSKIP22-like"/>
    <property type="match status" value="1"/>
</dbReference>
<feature type="domain" description="F-box" evidence="2">
    <location>
        <begin position="284"/>
        <end position="331"/>
    </location>
</feature>
<dbReference type="PROSITE" id="PS50181">
    <property type="entry name" value="FBOX"/>
    <property type="match status" value="1"/>
</dbReference>
<dbReference type="InterPro" id="IPR036047">
    <property type="entry name" value="F-box-like_dom_sf"/>
</dbReference>
<dbReference type="STRING" id="81985.R0GHQ0"/>
<dbReference type="Gene3D" id="1.20.1280.50">
    <property type="match status" value="1"/>
</dbReference>
<evidence type="ECO:0000313" key="3">
    <source>
        <dbReference type="EMBL" id="EOA35261.1"/>
    </source>
</evidence>
<evidence type="ECO:0000256" key="1">
    <source>
        <dbReference type="SAM" id="MobiDB-lite"/>
    </source>
</evidence>
<dbReference type="PANTHER" id="PTHR47602">
    <property type="entry name" value="F-BOX PROTEIN SKIP22"/>
    <property type="match status" value="1"/>
</dbReference>